<evidence type="ECO:0000259" key="6">
    <source>
        <dbReference type="Pfam" id="PF02931"/>
    </source>
</evidence>
<keyword evidence="9" id="KW-1185">Reference proteome</keyword>
<keyword evidence="5" id="KW-0813">Transport</keyword>
<protein>
    <submittedName>
        <fullName evidence="8">Uncharacterized protein</fullName>
    </submittedName>
</protein>
<comment type="subcellular location">
    <subcellularLocation>
        <location evidence="1">Membrane</location>
        <topology evidence="1">Multi-pass membrane protein</topology>
    </subcellularLocation>
</comment>
<evidence type="ECO:0000259" key="7">
    <source>
        <dbReference type="Pfam" id="PF02932"/>
    </source>
</evidence>
<accession>A0AAE9FA84</accession>
<dbReference type="CDD" id="cd18989">
    <property type="entry name" value="LGIC_ECD_cation"/>
    <property type="match status" value="1"/>
</dbReference>
<keyword evidence="2 5" id="KW-0812">Transmembrane</keyword>
<feature type="transmembrane region" description="Helical" evidence="5">
    <location>
        <begin position="248"/>
        <end position="276"/>
    </location>
</feature>
<evidence type="ECO:0000256" key="1">
    <source>
        <dbReference type="ARBA" id="ARBA00004141"/>
    </source>
</evidence>
<dbReference type="GO" id="GO:0004888">
    <property type="term" value="F:transmembrane signaling receptor activity"/>
    <property type="evidence" value="ECO:0007669"/>
    <property type="project" value="InterPro"/>
</dbReference>
<reference evidence="8 9" key="1">
    <citation type="submission" date="2022-04" db="EMBL/GenBank/DDBJ databases">
        <title>Chromosome-level reference genomes for two strains of Caenorhabditis briggsae: an improved platform for comparative genomics.</title>
        <authorList>
            <person name="Stevens L."/>
            <person name="Andersen E."/>
        </authorList>
    </citation>
    <scope>NUCLEOTIDE SEQUENCE [LARGE SCALE GENOMIC DNA]</scope>
    <source>
        <strain evidence="8">VX34</strain>
        <tissue evidence="8">Whole-organism</tissue>
    </source>
</reference>
<evidence type="ECO:0000256" key="5">
    <source>
        <dbReference type="RuleBase" id="RU000687"/>
    </source>
</evidence>
<dbReference type="GO" id="GO:0016020">
    <property type="term" value="C:membrane"/>
    <property type="evidence" value="ECO:0007669"/>
    <property type="project" value="UniProtKB-SubCell"/>
</dbReference>
<dbReference type="Pfam" id="PF02932">
    <property type="entry name" value="Neur_chan_memb"/>
    <property type="match status" value="1"/>
</dbReference>
<dbReference type="InterPro" id="IPR018000">
    <property type="entry name" value="Neurotransmitter_ion_chnl_CS"/>
</dbReference>
<dbReference type="PROSITE" id="PS00236">
    <property type="entry name" value="NEUROTR_ION_CHANNEL"/>
    <property type="match status" value="1"/>
</dbReference>
<dbReference type="GO" id="GO:0005230">
    <property type="term" value="F:extracellular ligand-gated monoatomic ion channel activity"/>
    <property type="evidence" value="ECO:0007669"/>
    <property type="project" value="InterPro"/>
</dbReference>
<dbReference type="InterPro" id="IPR006201">
    <property type="entry name" value="Neur_channel"/>
</dbReference>
<keyword evidence="3 5" id="KW-1133">Transmembrane helix</keyword>
<evidence type="ECO:0000256" key="2">
    <source>
        <dbReference type="ARBA" id="ARBA00022692"/>
    </source>
</evidence>
<gene>
    <name evidence="8" type="ORF">L5515_009593</name>
</gene>
<dbReference type="PRINTS" id="PR00252">
    <property type="entry name" value="NRIONCHANNEL"/>
</dbReference>
<keyword evidence="5" id="KW-0407">Ion channel</keyword>
<dbReference type="InterPro" id="IPR006202">
    <property type="entry name" value="Neur_chan_lig-bd"/>
</dbReference>
<dbReference type="InterPro" id="IPR038050">
    <property type="entry name" value="Neuro_actylchol_rec"/>
</dbReference>
<evidence type="ECO:0000256" key="4">
    <source>
        <dbReference type="ARBA" id="ARBA00023136"/>
    </source>
</evidence>
<dbReference type="Gene3D" id="2.70.170.10">
    <property type="entry name" value="Neurotransmitter-gated ion-channel ligand-binding domain"/>
    <property type="match status" value="1"/>
</dbReference>
<dbReference type="SUPFAM" id="SSF90112">
    <property type="entry name" value="Neurotransmitter-gated ion-channel transmembrane pore"/>
    <property type="match status" value="1"/>
</dbReference>
<dbReference type="EMBL" id="CP092624">
    <property type="protein sequence ID" value="UMM38008.1"/>
    <property type="molecule type" value="Genomic_DNA"/>
</dbReference>
<organism evidence="8 9">
    <name type="scientific">Caenorhabditis briggsae</name>
    <dbReference type="NCBI Taxonomy" id="6238"/>
    <lineage>
        <taxon>Eukaryota</taxon>
        <taxon>Metazoa</taxon>
        <taxon>Ecdysozoa</taxon>
        <taxon>Nematoda</taxon>
        <taxon>Chromadorea</taxon>
        <taxon>Rhabditida</taxon>
        <taxon>Rhabditina</taxon>
        <taxon>Rhabditomorpha</taxon>
        <taxon>Rhabditoidea</taxon>
        <taxon>Rhabditidae</taxon>
        <taxon>Peloderinae</taxon>
        <taxon>Caenorhabditis</taxon>
    </lineage>
</organism>
<feature type="transmembrane region" description="Helical" evidence="5">
    <location>
        <begin position="208"/>
        <end position="228"/>
    </location>
</feature>
<keyword evidence="5" id="KW-0406">Ion transport</keyword>
<dbReference type="InterPro" id="IPR036719">
    <property type="entry name" value="Neuro-gated_channel_TM_sf"/>
</dbReference>
<dbReference type="PANTHER" id="PTHR18945">
    <property type="entry name" value="NEUROTRANSMITTER GATED ION CHANNEL"/>
    <property type="match status" value="1"/>
</dbReference>
<dbReference type="Gene3D" id="1.20.58.390">
    <property type="entry name" value="Neurotransmitter-gated ion-channel transmembrane domain"/>
    <property type="match status" value="1"/>
</dbReference>
<dbReference type="Pfam" id="PF02931">
    <property type="entry name" value="Neur_chan_LBD"/>
    <property type="match status" value="1"/>
</dbReference>
<proteinExistence type="inferred from homology"/>
<comment type="similarity">
    <text evidence="5">Belongs to the ligand-gated ion channel (TC 1.A.9) family.</text>
</comment>
<evidence type="ECO:0000313" key="9">
    <source>
        <dbReference type="Proteomes" id="UP000829354"/>
    </source>
</evidence>
<keyword evidence="4 5" id="KW-0472">Membrane</keyword>
<feature type="transmembrane region" description="Helical" evidence="5">
    <location>
        <begin position="394"/>
        <end position="413"/>
    </location>
</feature>
<dbReference type="AlphaFoldDB" id="A0AAE9FA84"/>
<feature type="transmembrane region" description="Helical" evidence="5">
    <location>
        <begin position="175"/>
        <end position="196"/>
    </location>
</feature>
<evidence type="ECO:0000256" key="3">
    <source>
        <dbReference type="ARBA" id="ARBA00022989"/>
    </source>
</evidence>
<evidence type="ECO:0000313" key="8">
    <source>
        <dbReference type="EMBL" id="UMM38008.1"/>
    </source>
</evidence>
<dbReference type="FunFam" id="1.20.58.390:FF:000136">
    <property type="entry name" value="Ligand-Gated ion Channel"/>
    <property type="match status" value="1"/>
</dbReference>
<feature type="domain" description="Neurotransmitter-gated ion-channel ligand-binding" evidence="6">
    <location>
        <begin position="17"/>
        <end position="173"/>
    </location>
</feature>
<dbReference type="InterPro" id="IPR006029">
    <property type="entry name" value="Neurotrans-gated_channel_TM"/>
</dbReference>
<dbReference type="Proteomes" id="UP000829354">
    <property type="component" value="Chromosome V"/>
</dbReference>
<feature type="domain" description="Neurotransmitter-gated ion-channel transmembrane" evidence="7">
    <location>
        <begin position="181"/>
        <end position="280"/>
    </location>
</feature>
<sequence>MRSIDNWAIIGLNWPIYWEDEFLKWNPPSYEGAEEIFLSSSDIWIPEFSLYYSLNFNDAVKLQSNNDIRVNYTGHVRYYIPFSSESLCKLDVKFFPFDVQQCTLLFGSWAHSNDSIKYSLYSQNLSLIDFYDNQEWELDTHNSSVHSDGFLYDYLDPPLFWEMIIITLVMKRQSFYYVFNLVIPSTMITLVSVIGFHTPSTSGRMRDAKFRLGIMTLMSMSVILLAIVEDMPKFSMGTNRRGRGSFSGIPLIGLYYFILLAIIGMSTVTTSMFVYLERESRVKLNVPWYLKWLSFDISPSKIARKLSRYRPQAMSQPPSDNPTPARESIRRRLSMSQYDNMLIYQYYEQALEDIANGVTRMDRTIAEIRSEMMTLIPQEDINTKWQAVIRRLELLSLVFYVSVLFTTMYLFFYHDWYCAIGHNPCGQSNLKCPWMAHTPDDPHCEHNSYN</sequence>
<dbReference type="SUPFAM" id="SSF63712">
    <property type="entry name" value="Nicotinic receptor ligand binding domain-like"/>
    <property type="match status" value="1"/>
</dbReference>
<name>A0AAE9FA84_CAEBR</name>
<dbReference type="CDD" id="cd19051">
    <property type="entry name" value="LGIC_TM_cation"/>
    <property type="match status" value="1"/>
</dbReference>
<dbReference type="InterPro" id="IPR036734">
    <property type="entry name" value="Neur_chan_lig-bd_sf"/>
</dbReference>